<gene>
    <name evidence="1" type="ORF">H9950_08525</name>
</gene>
<evidence type="ECO:0000313" key="2">
    <source>
        <dbReference type="Proteomes" id="UP000823862"/>
    </source>
</evidence>
<comment type="caution">
    <text evidence="1">The sequence shown here is derived from an EMBL/GenBank/DDBJ whole genome shotgun (WGS) entry which is preliminary data.</text>
</comment>
<reference evidence="1" key="2">
    <citation type="submission" date="2021-04" db="EMBL/GenBank/DDBJ databases">
        <authorList>
            <person name="Gilroy R."/>
        </authorList>
    </citation>
    <scope>NUCLEOTIDE SEQUENCE</scope>
    <source>
        <strain evidence="1">ChiHjej12B11-9795</strain>
    </source>
</reference>
<sequence length="464" mass="53479">METFTQQGIAEFTLYDEAGRPMAERLVYVHPQKRLYVEMKPSRTRYWKREKGTLKIRVTDEHGRPVQANLALSLFDKAYINEKVPENLLSYCFLSTEIRGNIHNPAYYFDERNKDRSEALDLLLLTQGWRRYVWEERDTVTSASMFLHDEINGRQTIGTKRRVKEVGGMQQAIQVFGPDGNAKILLTDTLGQFTLSTELMEKLQGGYVYIKPLLDKDRYKPSVAFKDLLGQADSLRKTRQVYYSFMQPERVSKEPDYLRIGIDGSILLSEVTVTTDKVRVFRDKFMGRLDSLAQTDLNGAWVCEDCKNNYPFLNDYKGYSHHPACCPYDGKKSAPVIGKSYELIKYEPVGPDGIWIVTDIQFITYNGPEFTEEELLRMNNIYRTKGYYGKREFYQPDEWDMQSSVPDARNTLLWLPNLVTDENGEAEAEFYCSDINTGFIGVVEGTDGQGLLGTGQCEFRVVRN</sequence>
<proteinExistence type="predicted"/>
<dbReference type="AlphaFoldDB" id="A0A9D2HXL5"/>
<reference evidence="1" key="1">
    <citation type="journal article" date="2021" name="PeerJ">
        <title>Extensive microbial diversity within the chicken gut microbiome revealed by metagenomics and culture.</title>
        <authorList>
            <person name="Gilroy R."/>
            <person name="Ravi A."/>
            <person name="Getino M."/>
            <person name="Pursley I."/>
            <person name="Horton D.L."/>
            <person name="Alikhan N.F."/>
            <person name="Baker D."/>
            <person name="Gharbi K."/>
            <person name="Hall N."/>
            <person name="Watson M."/>
            <person name="Adriaenssens E.M."/>
            <person name="Foster-Nyarko E."/>
            <person name="Jarju S."/>
            <person name="Secka A."/>
            <person name="Antonio M."/>
            <person name="Oren A."/>
            <person name="Chaudhuri R.R."/>
            <person name="La Ragione R."/>
            <person name="Hildebrand F."/>
            <person name="Pallen M.J."/>
        </authorList>
    </citation>
    <scope>NUCLEOTIDE SEQUENCE</scope>
    <source>
        <strain evidence="1">ChiHjej12B11-9795</strain>
    </source>
</reference>
<organism evidence="1 2">
    <name type="scientific">Candidatus Bacteroides avicola</name>
    <dbReference type="NCBI Taxonomy" id="2838468"/>
    <lineage>
        <taxon>Bacteria</taxon>
        <taxon>Pseudomonadati</taxon>
        <taxon>Bacteroidota</taxon>
        <taxon>Bacteroidia</taxon>
        <taxon>Bacteroidales</taxon>
        <taxon>Bacteroidaceae</taxon>
        <taxon>Bacteroides</taxon>
    </lineage>
</organism>
<dbReference type="Proteomes" id="UP000823862">
    <property type="component" value="Unassembled WGS sequence"/>
</dbReference>
<protein>
    <submittedName>
        <fullName evidence="1">Uncharacterized protein</fullName>
    </submittedName>
</protein>
<name>A0A9D2HXL5_9BACE</name>
<accession>A0A9D2HXL5</accession>
<evidence type="ECO:0000313" key="1">
    <source>
        <dbReference type="EMBL" id="HJA86216.1"/>
    </source>
</evidence>
<dbReference type="EMBL" id="DWZI01000042">
    <property type="protein sequence ID" value="HJA86216.1"/>
    <property type="molecule type" value="Genomic_DNA"/>
</dbReference>